<evidence type="ECO:0000313" key="2">
    <source>
        <dbReference type="EMBL" id="GIG99620.1"/>
    </source>
</evidence>
<dbReference type="EMBL" id="BONX01000046">
    <property type="protein sequence ID" value="GIG99620.1"/>
    <property type="molecule type" value="Genomic_DNA"/>
</dbReference>
<feature type="transmembrane region" description="Helical" evidence="1">
    <location>
        <begin position="77"/>
        <end position="98"/>
    </location>
</feature>
<dbReference type="InterPro" id="IPR021449">
    <property type="entry name" value="DUF3099"/>
</dbReference>
<organism evidence="2 3">
    <name type="scientific">Plantactinospora mayteni</name>
    <dbReference type="NCBI Taxonomy" id="566021"/>
    <lineage>
        <taxon>Bacteria</taxon>
        <taxon>Bacillati</taxon>
        <taxon>Actinomycetota</taxon>
        <taxon>Actinomycetes</taxon>
        <taxon>Micromonosporales</taxon>
        <taxon>Micromonosporaceae</taxon>
        <taxon>Plantactinospora</taxon>
    </lineage>
</organism>
<keyword evidence="1" id="KW-0812">Transmembrane</keyword>
<dbReference type="Proteomes" id="UP000621500">
    <property type="component" value="Unassembled WGS sequence"/>
</dbReference>
<keyword evidence="3" id="KW-1185">Reference proteome</keyword>
<evidence type="ECO:0008006" key="4">
    <source>
        <dbReference type="Google" id="ProtNLM"/>
    </source>
</evidence>
<feature type="transmembrane region" description="Helical" evidence="1">
    <location>
        <begin position="51"/>
        <end position="71"/>
    </location>
</feature>
<gene>
    <name evidence="2" type="ORF">Pma05_61930</name>
</gene>
<sequence>MGVVSRGGRVPGRTDRTPSEAVVKRQAYQPILITDASRSQDDQLRTRQRRYIVMMSIRALCVVVGAILVGAKAPLLWLWLPLCAVGMVLIPWLAVLLANDRPPKEEHRIGAKLRRTHLDETPPRALPAEERAHRVIDAEP</sequence>
<reference evidence="2 3" key="1">
    <citation type="submission" date="2021-01" db="EMBL/GenBank/DDBJ databases">
        <title>Whole genome shotgun sequence of Plantactinospora mayteni NBRC 109088.</title>
        <authorList>
            <person name="Komaki H."/>
            <person name="Tamura T."/>
        </authorList>
    </citation>
    <scope>NUCLEOTIDE SEQUENCE [LARGE SCALE GENOMIC DNA]</scope>
    <source>
        <strain evidence="2 3">NBRC 109088</strain>
    </source>
</reference>
<evidence type="ECO:0000256" key="1">
    <source>
        <dbReference type="SAM" id="Phobius"/>
    </source>
</evidence>
<keyword evidence="1" id="KW-0472">Membrane</keyword>
<proteinExistence type="predicted"/>
<dbReference type="Pfam" id="PF11298">
    <property type="entry name" value="DUF3099"/>
    <property type="match status" value="1"/>
</dbReference>
<name>A0ABQ4EY83_9ACTN</name>
<accession>A0ABQ4EY83</accession>
<protein>
    <recommendedName>
        <fullName evidence="4">DUF3099 domain-containing protein</fullName>
    </recommendedName>
</protein>
<evidence type="ECO:0000313" key="3">
    <source>
        <dbReference type="Proteomes" id="UP000621500"/>
    </source>
</evidence>
<keyword evidence="1" id="KW-1133">Transmembrane helix</keyword>
<comment type="caution">
    <text evidence="2">The sequence shown here is derived from an EMBL/GenBank/DDBJ whole genome shotgun (WGS) entry which is preliminary data.</text>
</comment>